<comment type="catalytic activity">
    <reaction evidence="13 14">
        <text>cytidine(56) in tRNA + S-adenosyl-L-methionine = 2'-O-methylcytidine(56) in tRNA + S-adenosyl-L-homocysteine + H(+)</text>
        <dbReference type="Rhea" id="RHEA:42968"/>
        <dbReference type="Rhea" id="RHEA-COMP:10308"/>
        <dbReference type="Rhea" id="RHEA-COMP:10309"/>
        <dbReference type="ChEBI" id="CHEBI:15378"/>
        <dbReference type="ChEBI" id="CHEBI:57856"/>
        <dbReference type="ChEBI" id="CHEBI:59789"/>
        <dbReference type="ChEBI" id="CHEBI:74495"/>
        <dbReference type="ChEBI" id="CHEBI:82748"/>
        <dbReference type="EC" id="2.1.1.206"/>
    </reaction>
</comment>
<evidence type="ECO:0000256" key="4">
    <source>
        <dbReference type="ARBA" id="ARBA00011738"/>
    </source>
</evidence>
<keyword evidence="16" id="KW-1185">Reference proteome</keyword>
<evidence type="ECO:0000256" key="6">
    <source>
        <dbReference type="ARBA" id="ARBA00013709"/>
    </source>
</evidence>
<gene>
    <name evidence="15" type="ORF">AKJ62_02355</name>
</gene>
<organism evidence="15 16">
    <name type="scientific">candidate division MSBL1 archaeon SCGC-AAA259D14</name>
    <dbReference type="NCBI Taxonomy" id="1698261"/>
    <lineage>
        <taxon>Archaea</taxon>
        <taxon>Methanobacteriati</taxon>
        <taxon>Methanobacteriota</taxon>
        <taxon>candidate division MSBL1</taxon>
    </lineage>
</organism>
<evidence type="ECO:0000256" key="11">
    <source>
        <dbReference type="ARBA" id="ARBA00022694"/>
    </source>
</evidence>
<dbReference type="PIRSF" id="PIRSF016123">
    <property type="entry name" value="UCP016123"/>
    <property type="match status" value="1"/>
</dbReference>
<keyword evidence="10 14" id="KW-0949">S-adenosyl-L-methionine</keyword>
<dbReference type="EMBL" id="LHXL01000023">
    <property type="protein sequence ID" value="KXA89781.1"/>
    <property type="molecule type" value="Genomic_DNA"/>
</dbReference>
<evidence type="ECO:0000256" key="14">
    <source>
        <dbReference type="HAMAP-Rule" id="MF_00077"/>
    </source>
</evidence>
<dbReference type="GO" id="GO:0002128">
    <property type="term" value="P:tRNA nucleoside ribose methylation"/>
    <property type="evidence" value="ECO:0007669"/>
    <property type="project" value="UniProtKB-UniRule"/>
</dbReference>
<dbReference type="AlphaFoldDB" id="A0A133U6H2"/>
<comment type="similarity">
    <text evidence="3 14">Belongs to the aTrm56 family.</text>
</comment>
<dbReference type="InterPro" id="IPR002845">
    <property type="entry name" value="tRNA_mtfrase_aTrm56"/>
</dbReference>
<sequence length="176" mass="19593">MSKVVVLRLGHRPGRDKRLSTHAGLVARAFGADGIIFADFKVKKIQDSLEGVNERWGGSFFVRGGESWREVVDDWHSDGGVVAHLTMYGLPVDEKVSELRDEDILVVIGAEKVSGEVYDASDFNIAIGNQPHSEISALAIFLDRLFEGEELRREYRDAERRIVPSVSGKKVRELDG</sequence>
<keyword evidence="11 14" id="KW-0819">tRNA processing</keyword>
<evidence type="ECO:0000256" key="13">
    <source>
        <dbReference type="ARBA" id="ARBA00047792"/>
    </source>
</evidence>
<dbReference type="Pfam" id="PF01994">
    <property type="entry name" value="Trm56"/>
    <property type="match status" value="1"/>
</dbReference>
<feature type="binding site" evidence="14">
    <location>
        <position position="85"/>
    </location>
    <ligand>
        <name>S-adenosyl-L-methionine</name>
        <dbReference type="ChEBI" id="CHEBI:59789"/>
    </ligand>
</feature>
<dbReference type="Gene3D" id="3.40.1280.10">
    <property type="match status" value="1"/>
</dbReference>
<comment type="subunit">
    <text evidence="4 14">Homodimer.</text>
</comment>
<proteinExistence type="inferred from homology"/>
<evidence type="ECO:0000256" key="9">
    <source>
        <dbReference type="ARBA" id="ARBA00022679"/>
    </source>
</evidence>
<dbReference type="GO" id="GO:0005737">
    <property type="term" value="C:cytoplasm"/>
    <property type="evidence" value="ECO:0007669"/>
    <property type="project" value="UniProtKB-SubCell"/>
</dbReference>
<dbReference type="HAMAP" id="MF_00077">
    <property type="entry name" value="tRNA_methyltr_aTrm56"/>
    <property type="match status" value="1"/>
</dbReference>
<evidence type="ECO:0000256" key="8">
    <source>
        <dbReference type="ARBA" id="ARBA00022603"/>
    </source>
</evidence>
<dbReference type="PANTHER" id="PTHR42197:SF1">
    <property type="entry name" value="TRNA (CYTIDINE(56)-2'-O)-METHYLTRANSFERASE"/>
    <property type="match status" value="1"/>
</dbReference>
<dbReference type="EC" id="2.1.1.206" evidence="5 14"/>
<protein>
    <recommendedName>
        <fullName evidence="6 14">tRNA (cytidine(56)-2'-O)-methyltransferase</fullName>
        <ecNumber evidence="5 14">2.1.1.206</ecNumber>
    </recommendedName>
    <alternativeName>
        <fullName evidence="12 14">tRNA ribose 2'-O-methyltransferase aTrm56</fullName>
    </alternativeName>
</protein>
<comment type="function">
    <text evidence="1 14">Specifically catalyzes the AdoMet-dependent 2'-O-ribose methylation of cytidine at position 56 in tRNAs.</text>
</comment>
<evidence type="ECO:0000256" key="2">
    <source>
        <dbReference type="ARBA" id="ARBA00004496"/>
    </source>
</evidence>
<evidence type="ECO:0000313" key="15">
    <source>
        <dbReference type="EMBL" id="KXA89781.1"/>
    </source>
</evidence>
<evidence type="ECO:0000256" key="7">
    <source>
        <dbReference type="ARBA" id="ARBA00022490"/>
    </source>
</evidence>
<name>A0A133U6H2_9EURY</name>
<comment type="subcellular location">
    <subcellularLocation>
        <location evidence="2 14">Cytoplasm</location>
    </subcellularLocation>
</comment>
<dbReference type="PATRIC" id="fig|1698261.3.peg.419"/>
<evidence type="ECO:0000256" key="5">
    <source>
        <dbReference type="ARBA" id="ARBA00012624"/>
    </source>
</evidence>
<dbReference type="Proteomes" id="UP000070589">
    <property type="component" value="Unassembled WGS sequence"/>
</dbReference>
<accession>A0A133U6H2</accession>
<reference evidence="15 16" key="1">
    <citation type="journal article" date="2016" name="Sci. Rep.">
        <title>Metabolic traits of an uncultured archaeal lineage -MSBL1- from brine pools of the Red Sea.</title>
        <authorList>
            <person name="Mwirichia R."/>
            <person name="Alam I."/>
            <person name="Rashid M."/>
            <person name="Vinu M."/>
            <person name="Ba-Alawi W."/>
            <person name="Anthony Kamau A."/>
            <person name="Kamanda Ngugi D."/>
            <person name="Goker M."/>
            <person name="Klenk H.P."/>
            <person name="Bajic V."/>
            <person name="Stingl U."/>
        </authorList>
    </citation>
    <scope>NUCLEOTIDE SEQUENCE [LARGE SCALE GENOMIC DNA]</scope>
    <source>
        <strain evidence="15">SCGC-AAA259D14</strain>
    </source>
</reference>
<feature type="binding site" evidence="14">
    <location>
        <begin position="127"/>
        <end position="134"/>
    </location>
    <ligand>
        <name>S-adenosyl-L-methionine</name>
        <dbReference type="ChEBI" id="CHEBI:59789"/>
    </ligand>
</feature>
<dbReference type="InterPro" id="IPR029026">
    <property type="entry name" value="tRNA_m1G_MTases_N"/>
</dbReference>
<dbReference type="PANTHER" id="PTHR42197">
    <property type="entry name" value="TRNA (CYTIDINE(56)-2'-O)-METHYLTRANSFERASE"/>
    <property type="match status" value="1"/>
</dbReference>
<dbReference type="CDD" id="cd18083">
    <property type="entry name" value="aTrm56-like"/>
    <property type="match status" value="1"/>
</dbReference>
<evidence type="ECO:0000256" key="12">
    <source>
        <dbReference type="ARBA" id="ARBA00029826"/>
    </source>
</evidence>
<keyword evidence="7 14" id="KW-0963">Cytoplasm</keyword>
<evidence type="ECO:0000256" key="1">
    <source>
        <dbReference type="ARBA" id="ARBA00003959"/>
    </source>
</evidence>
<evidence type="ECO:0000256" key="3">
    <source>
        <dbReference type="ARBA" id="ARBA00010324"/>
    </source>
</evidence>
<dbReference type="SUPFAM" id="SSF75217">
    <property type="entry name" value="alpha/beta knot"/>
    <property type="match status" value="1"/>
</dbReference>
<evidence type="ECO:0000313" key="16">
    <source>
        <dbReference type="Proteomes" id="UP000070589"/>
    </source>
</evidence>
<dbReference type="InterPro" id="IPR029028">
    <property type="entry name" value="Alpha/beta_knot_MTases"/>
</dbReference>
<evidence type="ECO:0000256" key="10">
    <source>
        <dbReference type="ARBA" id="ARBA00022691"/>
    </source>
</evidence>
<keyword evidence="9 14" id="KW-0808">Transferase</keyword>
<dbReference type="NCBIfam" id="NF003048">
    <property type="entry name" value="PRK03958.1"/>
    <property type="match status" value="1"/>
</dbReference>
<dbReference type="GO" id="GO:0106059">
    <property type="term" value="F:tRNA (cytidine(56)-2'-O)-methyltransferase activity"/>
    <property type="evidence" value="ECO:0007669"/>
    <property type="project" value="UniProtKB-EC"/>
</dbReference>
<comment type="caution">
    <text evidence="15">The sequence shown here is derived from an EMBL/GenBank/DDBJ whole genome shotgun (WGS) entry which is preliminary data.</text>
</comment>
<feature type="binding site" evidence="14">
    <location>
        <begin position="109"/>
        <end position="113"/>
    </location>
    <ligand>
        <name>S-adenosyl-L-methionine</name>
        <dbReference type="ChEBI" id="CHEBI:59789"/>
    </ligand>
</feature>
<keyword evidence="8 14" id="KW-0489">Methyltransferase</keyword>